<evidence type="ECO:0000313" key="1">
    <source>
        <dbReference type="EMBL" id="KAJ1183559.1"/>
    </source>
</evidence>
<keyword evidence="2" id="KW-1185">Reference proteome</keyword>
<evidence type="ECO:0000313" key="2">
    <source>
        <dbReference type="Proteomes" id="UP001066276"/>
    </source>
</evidence>
<reference evidence="1" key="1">
    <citation type="journal article" date="2022" name="bioRxiv">
        <title>Sequencing and chromosome-scale assembly of the giantPleurodeles waltlgenome.</title>
        <authorList>
            <person name="Brown T."/>
            <person name="Elewa A."/>
            <person name="Iarovenko S."/>
            <person name="Subramanian E."/>
            <person name="Araus A.J."/>
            <person name="Petzold A."/>
            <person name="Susuki M."/>
            <person name="Suzuki K.-i.T."/>
            <person name="Hayashi T."/>
            <person name="Toyoda A."/>
            <person name="Oliveira C."/>
            <person name="Osipova E."/>
            <person name="Leigh N.D."/>
            <person name="Simon A."/>
            <person name="Yun M.H."/>
        </authorList>
    </citation>
    <scope>NUCLEOTIDE SEQUENCE</scope>
    <source>
        <strain evidence="1">20211129_DDA</strain>
        <tissue evidence="1">Liver</tissue>
    </source>
</reference>
<gene>
    <name evidence="1" type="ORF">NDU88_000377</name>
</gene>
<proteinExistence type="predicted"/>
<protein>
    <submittedName>
        <fullName evidence="1">Uncharacterized protein</fullName>
    </submittedName>
</protein>
<accession>A0AAV7U3C2</accession>
<comment type="caution">
    <text evidence="1">The sequence shown here is derived from an EMBL/GenBank/DDBJ whole genome shotgun (WGS) entry which is preliminary data.</text>
</comment>
<dbReference type="EMBL" id="JANPWB010000005">
    <property type="protein sequence ID" value="KAJ1183559.1"/>
    <property type="molecule type" value="Genomic_DNA"/>
</dbReference>
<dbReference type="Proteomes" id="UP001066276">
    <property type="component" value="Chromosome 3_1"/>
</dbReference>
<organism evidence="1 2">
    <name type="scientific">Pleurodeles waltl</name>
    <name type="common">Iberian ribbed newt</name>
    <dbReference type="NCBI Taxonomy" id="8319"/>
    <lineage>
        <taxon>Eukaryota</taxon>
        <taxon>Metazoa</taxon>
        <taxon>Chordata</taxon>
        <taxon>Craniata</taxon>
        <taxon>Vertebrata</taxon>
        <taxon>Euteleostomi</taxon>
        <taxon>Amphibia</taxon>
        <taxon>Batrachia</taxon>
        <taxon>Caudata</taxon>
        <taxon>Salamandroidea</taxon>
        <taxon>Salamandridae</taxon>
        <taxon>Pleurodelinae</taxon>
        <taxon>Pleurodeles</taxon>
    </lineage>
</organism>
<sequence>MKPTPMSLARDIRYRLESLKKKDLDEKIIARVPDPGQLRAILRITEMGTHEHRSDGPGLSATLEAAEALTTALATSFMAAQGNNNMEVGHATISTTANLRPQHLNGP</sequence>
<dbReference type="AlphaFoldDB" id="A0AAV7U3C2"/>
<name>A0AAV7U3C2_PLEWA</name>